<dbReference type="Gene3D" id="3.30.200.20">
    <property type="entry name" value="Phosphorylase Kinase, domain 1"/>
    <property type="match status" value="1"/>
</dbReference>
<dbReference type="Proteomes" id="UP000199110">
    <property type="component" value="Unassembled WGS sequence"/>
</dbReference>
<dbReference type="GO" id="GO:0004674">
    <property type="term" value="F:protein serine/threonine kinase activity"/>
    <property type="evidence" value="ECO:0007669"/>
    <property type="project" value="TreeGrafter"/>
</dbReference>
<proteinExistence type="predicted"/>
<dbReference type="PROSITE" id="PS00109">
    <property type="entry name" value="PROTEIN_KINASE_TYR"/>
    <property type="match status" value="1"/>
</dbReference>
<keyword evidence="4" id="KW-0067">ATP-binding</keyword>
<gene>
    <name evidence="7" type="ORF">SAMN04488095_0080</name>
</gene>
<organism evidence="7 8">
    <name type="scientific">Jannaschia pohangensis</name>
    <dbReference type="NCBI Taxonomy" id="390807"/>
    <lineage>
        <taxon>Bacteria</taxon>
        <taxon>Pseudomonadati</taxon>
        <taxon>Pseudomonadota</taxon>
        <taxon>Alphaproteobacteria</taxon>
        <taxon>Rhodobacterales</taxon>
        <taxon>Roseobacteraceae</taxon>
        <taxon>Jannaschia</taxon>
    </lineage>
</organism>
<protein>
    <submittedName>
        <fullName evidence="7">Protein kinase domain-containing protein</fullName>
    </submittedName>
</protein>
<evidence type="ECO:0000256" key="4">
    <source>
        <dbReference type="ARBA" id="ARBA00022840"/>
    </source>
</evidence>
<dbReference type="GO" id="GO:0005524">
    <property type="term" value="F:ATP binding"/>
    <property type="evidence" value="ECO:0007669"/>
    <property type="project" value="UniProtKB-KW"/>
</dbReference>
<name>A0A1I3V349_9RHOB</name>
<keyword evidence="1" id="KW-0808">Transferase</keyword>
<keyword evidence="2" id="KW-0547">Nucleotide-binding</keyword>
<dbReference type="InterPro" id="IPR008266">
    <property type="entry name" value="Tyr_kinase_AS"/>
</dbReference>
<dbReference type="PROSITE" id="PS50011">
    <property type="entry name" value="PROTEIN_KINASE_DOM"/>
    <property type="match status" value="1"/>
</dbReference>
<dbReference type="InterPro" id="IPR011009">
    <property type="entry name" value="Kinase-like_dom_sf"/>
</dbReference>
<evidence type="ECO:0000256" key="3">
    <source>
        <dbReference type="ARBA" id="ARBA00022777"/>
    </source>
</evidence>
<reference evidence="7 8" key="1">
    <citation type="submission" date="2016-10" db="EMBL/GenBank/DDBJ databases">
        <authorList>
            <person name="de Groot N.N."/>
        </authorList>
    </citation>
    <scope>NUCLEOTIDE SEQUENCE [LARGE SCALE GENOMIC DNA]</scope>
    <source>
        <strain evidence="7 8">DSM 19073</strain>
    </source>
</reference>
<dbReference type="RefSeq" id="WP_092785224.1">
    <property type="nucleotide sequence ID" value="NZ_FORA01000014.1"/>
</dbReference>
<accession>A0A1I3V349</accession>
<dbReference type="SUPFAM" id="SSF56112">
    <property type="entry name" value="Protein kinase-like (PK-like)"/>
    <property type="match status" value="1"/>
</dbReference>
<evidence type="ECO:0000256" key="2">
    <source>
        <dbReference type="ARBA" id="ARBA00022741"/>
    </source>
</evidence>
<dbReference type="InterPro" id="IPR000719">
    <property type="entry name" value="Prot_kinase_dom"/>
</dbReference>
<dbReference type="PANTHER" id="PTHR43289">
    <property type="entry name" value="MITOGEN-ACTIVATED PROTEIN KINASE KINASE KINASE 20-RELATED"/>
    <property type="match status" value="1"/>
</dbReference>
<dbReference type="Gene3D" id="1.10.510.10">
    <property type="entry name" value="Transferase(Phosphotransferase) domain 1"/>
    <property type="match status" value="1"/>
</dbReference>
<dbReference type="Pfam" id="PF00069">
    <property type="entry name" value="Pkinase"/>
    <property type="match status" value="1"/>
</dbReference>
<evidence type="ECO:0000259" key="6">
    <source>
        <dbReference type="PROSITE" id="PS50011"/>
    </source>
</evidence>
<feature type="domain" description="Protein kinase" evidence="6">
    <location>
        <begin position="31"/>
        <end position="311"/>
    </location>
</feature>
<dbReference type="OrthoDB" id="9801841at2"/>
<evidence type="ECO:0000313" key="8">
    <source>
        <dbReference type="Proteomes" id="UP000199110"/>
    </source>
</evidence>
<dbReference type="EMBL" id="FORA01000014">
    <property type="protein sequence ID" value="SFJ89878.1"/>
    <property type="molecule type" value="Genomic_DNA"/>
</dbReference>
<dbReference type="STRING" id="390807.SAMN04488095_0080"/>
<evidence type="ECO:0000256" key="1">
    <source>
        <dbReference type="ARBA" id="ARBA00022679"/>
    </source>
</evidence>
<keyword evidence="8" id="KW-1185">Reference proteome</keyword>
<dbReference type="AlphaFoldDB" id="A0A1I3V349"/>
<evidence type="ECO:0000313" key="7">
    <source>
        <dbReference type="EMBL" id="SFJ89878.1"/>
    </source>
</evidence>
<dbReference type="CDD" id="cd14014">
    <property type="entry name" value="STKc_PknB_like"/>
    <property type="match status" value="1"/>
</dbReference>
<keyword evidence="3 7" id="KW-0418">Kinase</keyword>
<sequence length="758" mass="81257">MGDATAVAQDKAEDVLPDELAPGTELLHGQYTIDEFINAGGFGMTYRARDSLDRKVVIKECFPGAFCRRSRVIVQARSRAHQTELNSIVRLFVQEARSLSKLQHPNIVGVHQVFEENGTAYMALDFVDGRDLLEIAEDPDTHLPPSQIVSILRDVLKAIGFVHAQDILHRDISPDNILLDADGRPVLIDFGAARQQATKQSRVLSALRVVKDGYSPQEFYITGTEQGPYSDLYALGASFYHLIAGEVPTNAQARLTAIATGEGDPYVPLKGNVEGYDDAFLGAIDRALEVLPKDRLQSAEDWLAMMDGKAMDAPVRATITAAGNTDAEPTKSKTALFAGVAAVALIAAGAGFMLTRSDEPVPGVPAETAQTGTATPEASTPSATLEEIPVETAFSGQPTTPAPAEAATETETEVVAEIPVETPSEAAPAQLRADIVVDSADVDGHWDDLAALRPVPKPVFRPVQRPERPATPPQLRADIDTDTSAVTGGWAELAVLNAERIERDRPVPLQTPTPIAESVIETAFAGSTPPSQVPLSDATWAQFGALPAAPEVISGFAAMAPIDAVFVGEAIEPETPAPADAPQTEVLSGWSIDMPFDGLNADQVGVRRIQSVNGVPVSTVDEFNRVLRSTVDPEGQIEVSLDVGIASGPNEQAILQTWTRPVVQETALLNGMAFETRFENGQWVSRVTNIPDGVLTDMRPGDIIFAFVPTTETLTTRTAMKDLLDREIAAGRTEYSFAVLRGGSNWVAFMTYESLLNN</sequence>
<dbReference type="PANTHER" id="PTHR43289:SF6">
    <property type="entry name" value="SERINE_THREONINE-PROTEIN KINASE NEKL-3"/>
    <property type="match status" value="1"/>
</dbReference>
<feature type="region of interest" description="Disordered" evidence="5">
    <location>
        <begin position="359"/>
        <end position="382"/>
    </location>
</feature>
<feature type="compositionally biased region" description="Low complexity" evidence="5">
    <location>
        <begin position="371"/>
        <end position="382"/>
    </location>
</feature>
<evidence type="ECO:0000256" key="5">
    <source>
        <dbReference type="SAM" id="MobiDB-lite"/>
    </source>
</evidence>